<name>A0ABD0VEC0_DENTH</name>
<protein>
    <recommendedName>
        <fullName evidence="6">UDP-N-acetylmuramate dehydrogenase</fullName>
    </recommendedName>
</protein>
<evidence type="ECO:0000259" key="3">
    <source>
        <dbReference type="Pfam" id="PF13966"/>
    </source>
</evidence>
<dbReference type="SUPFAM" id="SSF56194">
    <property type="entry name" value="Uridine diphospho-N-Acetylenolpyruvylglucosamine reductase, MurB, C-terminal domain"/>
    <property type="match status" value="1"/>
</dbReference>
<accession>A0ABD0VEC0</accession>
<dbReference type="Pfam" id="PF13966">
    <property type="entry name" value="zf-RVT"/>
    <property type="match status" value="1"/>
</dbReference>
<dbReference type="Gene3D" id="3.60.10.10">
    <property type="entry name" value="Endonuclease/exonuclease/phosphatase"/>
    <property type="match status" value="1"/>
</dbReference>
<evidence type="ECO:0000313" key="4">
    <source>
        <dbReference type="EMBL" id="KAL0920981.1"/>
    </source>
</evidence>
<dbReference type="AlphaFoldDB" id="A0ABD0VEC0"/>
<proteinExistence type="inferred from homology"/>
<evidence type="ECO:0000259" key="2">
    <source>
        <dbReference type="Pfam" id="PF02873"/>
    </source>
</evidence>
<dbReference type="EMBL" id="JANQDX010000007">
    <property type="protein sequence ID" value="KAL0920981.1"/>
    <property type="molecule type" value="Genomic_DNA"/>
</dbReference>
<dbReference type="PANTHER" id="PTHR21071">
    <property type="entry name" value="UDP-N-ACETYLENOLPYRUVOYLGLUCOSAMINE REDUCTASE"/>
    <property type="match status" value="1"/>
</dbReference>
<dbReference type="PANTHER" id="PTHR21071:SF4">
    <property type="entry name" value="UDP-N-ACETYLENOLPYRUVOYLGLUCOSAMINE REDUCTASE"/>
    <property type="match status" value="1"/>
</dbReference>
<comment type="caution">
    <text evidence="4">The sequence shown here is derived from an EMBL/GenBank/DDBJ whole genome shotgun (WGS) entry which is preliminary data.</text>
</comment>
<dbReference type="HAMAP" id="MF_00037">
    <property type="entry name" value="MurB"/>
    <property type="match status" value="1"/>
</dbReference>
<evidence type="ECO:0000256" key="1">
    <source>
        <dbReference type="ARBA" id="ARBA00001974"/>
    </source>
</evidence>
<gene>
    <name evidence="4" type="ORF">M5K25_008004</name>
</gene>
<evidence type="ECO:0000313" key="5">
    <source>
        <dbReference type="Proteomes" id="UP001552299"/>
    </source>
</evidence>
<dbReference type="Gene3D" id="3.90.78.10">
    <property type="entry name" value="UDP-N-acetylenolpyruvoylglucosamine reductase, C-terminal domain"/>
    <property type="match status" value="1"/>
</dbReference>
<dbReference type="InterPro" id="IPR003170">
    <property type="entry name" value="MurB"/>
</dbReference>
<dbReference type="SUPFAM" id="SSF56219">
    <property type="entry name" value="DNase I-like"/>
    <property type="match status" value="1"/>
</dbReference>
<dbReference type="InterPro" id="IPR026960">
    <property type="entry name" value="RVT-Znf"/>
</dbReference>
<feature type="domain" description="Reverse transcriptase zinc-binding" evidence="3">
    <location>
        <begin position="307"/>
        <end position="384"/>
    </location>
</feature>
<dbReference type="InterPro" id="IPR011601">
    <property type="entry name" value="MurB_C"/>
</dbReference>
<dbReference type="InterPro" id="IPR036635">
    <property type="entry name" value="MurB_C_sf"/>
</dbReference>
<reference evidence="4 5" key="1">
    <citation type="journal article" date="2024" name="Plant Biotechnol. J.">
        <title>Dendrobium thyrsiflorum genome and its molecular insights into genes involved in important horticultural traits.</title>
        <authorList>
            <person name="Chen B."/>
            <person name="Wang J.Y."/>
            <person name="Zheng P.J."/>
            <person name="Li K.L."/>
            <person name="Liang Y.M."/>
            <person name="Chen X.F."/>
            <person name="Zhang C."/>
            <person name="Zhao X."/>
            <person name="He X."/>
            <person name="Zhang G.Q."/>
            <person name="Liu Z.J."/>
            <person name="Xu Q."/>
        </authorList>
    </citation>
    <scope>NUCLEOTIDE SEQUENCE [LARGE SCALE GENOMIC DNA]</scope>
    <source>
        <strain evidence="4">GZMU011</strain>
    </source>
</reference>
<organism evidence="4 5">
    <name type="scientific">Dendrobium thyrsiflorum</name>
    <name type="common">Pinecone-like raceme dendrobium</name>
    <name type="synonym">Orchid</name>
    <dbReference type="NCBI Taxonomy" id="117978"/>
    <lineage>
        <taxon>Eukaryota</taxon>
        <taxon>Viridiplantae</taxon>
        <taxon>Streptophyta</taxon>
        <taxon>Embryophyta</taxon>
        <taxon>Tracheophyta</taxon>
        <taxon>Spermatophyta</taxon>
        <taxon>Magnoliopsida</taxon>
        <taxon>Liliopsida</taxon>
        <taxon>Asparagales</taxon>
        <taxon>Orchidaceae</taxon>
        <taxon>Epidendroideae</taxon>
        <taxon>Malaxideae</taxon>
        <taxon>Dendrobiinae</taxon>
        <taxon>Dendrobium</taxon>
    </lineage>
</organism>
<sequence length="536" mass="60162">MPWIILGDFNCCRHPYEKSGGYPLSSSQTWDLNAFIFDVGLLDLASKGLKFTWFNQRANDPIHLKLDRMLVNDKWLELFPYSFYEVANPSCSDHSSIILQSSQIFKSMHRGAVLPQSCLKQIGKMCAKFLYFGDSNVRKLHLISWNNTCKSKILGGLGIPNLKALQFASCCSLIIRFYNSSSILFDYLNVKYGTPWTPVSNKASPLWNCMNMVAGKISPSILFAYTPNSKIFMLWDPCFNGYSLSSSHCNSSSSIPFSAKVSDYVVEGIWNLPDALYANLVHKLNCFPINIAAANSISWKDNKSCFSVYLLEFHKGDPPVYWFKLVWHKHFALKYSIYTWLALNRGLKTADILSKRNILIENTCPLCFAQPESIEHLFFECDYAFFCFNKVDTSSGEFPFTAQTSSVCSRLAIVLQHFSCVHSPLAALFASVPWMAFLATRRRKTQPISERSAGSVFRNPVGCGVYAGELIDIAGLKGCVIGGAKVSELHANFIINTGEATAKDVLALIAFVKDKVDRMFGIELKEEISEVHSPMI</sequence>
<keyword evidence="5" id="KW-1185">Reference proteome</keyword>
<evidence type="ECO:0008006" key="6">
    <source>
        <dbReference type="Google" id="ProtNLM"/>
    </source>
</evidence>
<dbReference type="Pfam" id="PF02873">
    <property type="entry name" value="MurB_C"/>
    <property type="match status" value="1"/>
</dbReference>
<dbReference type="Proteomes" id="UP001552299">
    <property type="component" value="Unassembled WGS sequence"/>
</dbReference>
<dbReference type="InterPro" id="IPR036691">
    <property type="entry name" value="Endo/exonu/phosph_ase_sf"/>
</dbReference>
<comment type="cofactor">
    <cofactor evidence="1">
        <name>FAD</name>
        <dbReference type="ChEBI" id="CHEBI:57692"/>
    </cofactor>
</comment>
<feature type="domain" description="UDP-N-acetylenolpyruvoylglucosamine reductase C-terminal" evidence="2">
    <location>
        <begin position="438"/>
        <end position="529"/>
    </location>
</feature>